<protein>
    <recommendedName>
        <fullName evidence="4">SWIM-type domain-containing protein</fullName>
    </recommendedName>
</protein>
<dbReference type="InterPro" id="IPR007527">
    <property type="entry name" value="Znf_SWIM"/>
</dbReference>
<reference evidence="5 6" key="1">
    <citation type="journal article" date="2021" name="J. Hered.">
        <title>A chromosome-level genome assembly of the parasitoid wasp, Cotesia glomerata (Hymenoptera: Braconidae).</title>
        <authorList>
            <person name="Pinto B.J."/>
            <person name="Weis J.J."/>
            <person name="Gamble T."/>
            <person name="Ode P.J."/>
            <person name="Paul R."/>
            <person name="Zaspel J.M."/>
        </authorList>
    </citation>
    <scope>NUCLEOTIDE SEQUENCE [LARGE SCALE GENOMIC DNA]</scope>
    <source>
        <strain evidence="5">CgM1</strain>
    </source>
</reference>
<gene>
    <name evidence="5" type="ORF">KQX54_008093</name>
</gene>
<dbReference type="AlphaFoldDB" id="A0AAV7HST8"/>
<keyword evidence="6" id="KW-1185">Reference proteome</keyword>
<keyword evidence="3" id="KW-0863">Zinc-finger</keyword>
<dbReference type="Pfam" id="PF13359">
    <property type="entry name" value="DDE_Tnp_4"/>
    <property type="match status" value="1"/>
</dbReference>
<feature type="domain" description="SWIM-type" evidence="4">
    <location>
        <begin position="240"/>
        <end position="284"/>
    </location>
</feature>
<dbReference type="PROSITE" id="PS50966">
    <property type="entry name" value="ZF_SWIM"/>
    <property type="match status" value="1"/>
</dbReference>
<organism evidence="5 6">
    <name type="scientific">Cotesia glomerata</name>
    <name type="common">Lepidopteran parasitic wasp</name>
    <name type="synonym">Apanteles glomeratus</name>
    <dbReference type="NCBI Taxonomy" id="32391"/>
    <lineage>
        <taxon>Eukaryota</taxon>
        <taxon>Metazoa</taxon>
        <taxon>Ecdysozoa</taxon>
        <taxon>Arthropoda</taxon>
        <taxon>Hexapoda</taxon>
        <taxon>Insecta</taxon>
        <taxon>Pterygota</taxon>
        <taxon>Neoptera</taxon>
        <taxon>Endopterygota</taxon>
        <taxon>Hymenoptera</taxon>
        <taxon>Apocrita</taxon>
        <taxon>Ichneumonoidea</taxon>
        <taxon>Braconidae</taxon>
        <taxon>Microgastrinae</taxon>
        <taxon>Cotesia</taxon>
    </lineage>
</organism>
<evidence type="ECO:0000256" key="2">
    <source>
        <dbReference type="ARBA" id="ARBA00022723"/>
    </source>
</evidence>
<dbReference type="Proteomes" id="UP000826195">
    <property type="component" value="Unassembled WGS sequence"/>
</dbReference>
<comment type="caution">
    <text evidence="5">The sequence shown here is derived from an EMBL/GenBank/DDBJ whole genome shotgun (WGS) entry which is preliminary data.</text>
</comment>
<evidence type="ECO:0000256" key="3">
    <source>
        <dbReference type="PROSITE-ProRule" id="PRU00325"/>
    </source>
</evidence>
<keyword evidence="2" id="KW-0479">Metal-binding</keyword>
<evidence type="ECO:0000259" key="4">
    <source>
        <dbReference type="PROSITE" id="PS50966"/>
    </source>
</evidence>
<dbReference type="GO" id="GO:0008270">
    <property type="term" value="F:zinc ion binding"/>
    <property type="evidence" value="ECO:0007669"/>
    <property type="project" value="UniProtKB-KW"/>
</dbReference>
<evidence type="ECO:0000256" key="1">
    <source>
        <dbReference type="ARBA" id="ARBA00001968"/>
    </source>
</evidence>
<keyword evidence="3" id="KW-0862">Zinc</keyword>
<dbReference type="EMBL" id="JAHXZJ010002982">
    <property type="protein sequence ID" value="KAH0534761.1"/>
    <property type="molecule type" value="Genomic_DNA"/>
</dbReference>
<name>A0AAV7HST8_COTGL</name>
<proteinExistence type="predicted"/>
<accession>A0AAV7HST8</accession>
<sequence>MHKLRSLIKPMVCVAPNGYIIDIFRPFPATQNDVSILLAIRKNMPQVKCKFKPGDVFVVDKGFRDAVNYLQDKGFIAKLPDSIPAGESQLTDLNANHSRIVTKIRYVVETINGHLKTCFKYFDNLMKSKLNQKNTLGQIVKECNLNRKRSRFHNINENDLQVQDFPILTEQDLYLIALGRYQLNQAKCYYGEHISTDGKLTIELCTDITHIDFTSYELHITDPLFLKARIQLRHINKTKYYIYILDDKNVEGRDSIKAYYCTCKNGVRTVGCCIHIRTVIWYLGYAKHQKQLPKPPSEQI</sequence>
<comment type="cofactor">
    <cofactor evidence="1">
        <name>a divalent metal cation</name>
        <dbReference type="ChEBI" id="CHEBI:60240"/>
    </cofactor>
</comment>
<dbReference type="InterPro" id="IPR027806">
    <property type="entry name" value="HARBI1_dom"/>
</dbReference>
<evidence type="ECO:0000313" key="6">
    <source>
        <dbReference type="Proteomes" id="UP000826195"/>
    </source>
</evidence>
<evidence type="ECO:0000313" key="5">
    <source>
        <dbReference type="EMBL" id="KAH0534761.1"/>
    </source>
</evidence>